<evidence type="ECO:0000313" key="2">
    <source>
        <dbReference type="Proteomes" id="UP000289794"/>
    </source>
</evidence>
<dbReference type="Proteomes" id="UP000289794">
    <property type="component" value="Chromosome"/>
</dbReference>
<dbReference type="EMBL" id="CP035945">
    <property type="protein sequence ID" value="QBE94524.1"/>
    <property type="molecule type" value="Genomic_DNA"/>
</dbReference>
<name>A0A4P6LR25_9FIRM</name>
<protein>
    <recommendedName>
        <fullName evidence="3">DUF551 domain-containing protein</fullName>
    </recommendedName>
</protein>
<reference evidence="1 2" key="1">
    <citation type="submission" date="2019-01" db="EMBL/GenBank/DDBJ databases">
        <title>PMF-metabolizing Aryl O-demethylase.</title>
        <authorList>
            <person name="Kim M."/>
        </authorList>
    </citation>
    <scope>NUCLEOTIDE SEQUENCE [LARGE SCALE GENOMIC DNA]</scope>
    <source>
        <strain evidence="1 2">PMF1</strain>
    </source>
</reference>
<dbReference type="RefSeq" id="WP_130179433.1">
    <property type="nucleotide sequence ID" value="NZ_CP035945.1"/>
</dbReference>
<dbReference type="KEGG" id="bpro:PMF13cell1_00013"/>
<organism evidence="1 2">
    <name type="scientific">Blautia producta</name>
    <dbReference type="NCBI Taxonomy" id="33035"/>
    <lineage>
        <taxon>Bacteria</taxon>
        <taxon>Bacillati</taxon>
        <taxon>Bacillota</taxon>
        <taxon>Clostridia</taxon>
        <taxon>Lachnospirales</taxon>
        <taxon>Lachnospiraceae</taxon>
        <taxon>Blautia</taxon>
    </lineage>
</organism>
<evidence type="ECO:0008006" key="3">
    <source>
        <dbReference type="Google" id="ProtNLM"/>
    </source>
</evidence>
<proteinExistence type="predicted"/>
<evidence type="ECO:0000313" key="1">
    <source>
        <dbReference type="EMBL" id="QBE94524.1"/>
    </source>
</evidence>
<accession>A0A4P6LR25</accession>
<gene>
    <name evidence="1" type="ORF">PMF13cell1_00013</name>
</gene>
<dbReference type="AlphaFoldDB" id="A0A4P6LR25"/>
<sequence>MRLIDADSFQQQVAAIAIKDNLPADRCCALCKLIEMQPTAGGWHKVADGDLPPEPKCVDDVKRYLTAQKSIRGPYYINSITEYYGNLPCAELNLWWWQEHCVAWMDLPEYEEEQP</sequence>